<evidence type="ECO:0000313" key="3">
    <source>
        <dbReference type="Proteomes" id="UP000191663"/>
    </source>
</evidence>
<keyword evidence="1" id="KW-0472">Membrane</keyword>
<evidence type="ECO:0000313" key="2">
    <source>
        <dbReference type="EMBL" id="OPX18305.1"/>
    </source>
</evidence>
<dbReference type="Proteomes" id="UP000191663">
    <property type="component" value="Unassembled WGS sequence"/>
</dbReference>
<proteinExistence type="predicted"/>
<dbReference type="EMBL" id="MUKB01000024">
    <property type="protein sequence ID" value="OPX18305.1"/>
    <property type="molecule type" value="Genomic_DNA"/>
</dbReference>
<keyword evidence="1" id="KW-0812">Transmembrane</keyword>
<protein>
    <recommendedName>
        <fullName evidence="4">Tetratricopeptide repeat protein</fullName>
    </recommendedName>
</protein>
<name>A0A1V4QHG8_UNCW3</name>
<evidence type="ECO:0008006" key="4">
    <source>
        <dbReference type="Google" id="ProtNLM"/>
    </source>
</evidence>
<comment type="caution">
    <text evidence="2">The sequence shown here is derived from an EMBL/GenBank/DDBJ whole genome shotgun (WGS) entry which is preliminary data.</text>
</comment>
<dbReference type="SUPFAM" id="SSF81901">
    <property type="entry name" value="HCP-like"/>
    <property type="match status" value="1"/>
</dbReference>
<dbReference type="AlphaFoldDB" id="A0A1V4QHG8"/>
<reference evidence="3" key="1">
    <citation type="submission" date="2017-01" db="EMBL/GenBank/DDBJ databases">
        <title>Novel pathways for hydrocarbon cycling and metabolic interdependencies in hydrothermal sediment communities.</title>
        <authorList>
            <person name="Dombrowski N."/>
            <person name="Seitz K."/>
            <person name="Teske A."/>
            <person name="Baker B."/>
        </authorList>
    </citation>
    <scope>NUCLEOTIDE SEQUENCE [LARGE SCALE GENOMIC DNA]</scope>
</reference>
<sequence length="279" mass="32939">MKRYIYIVLLILLIANFSYRIDLKKSPHKLIGELMYFPSGVAVKALSMGFYAPLADLVWLRFIQYYGEHRMTDVRFELMYHILDILTTLDTRFVHAYNLGALMLAHDAQSPDQAFQLLKKAMYLNPEDWRYPFVYGFINYVFLAKYKVAEVYFRLAGQKPNATDMPKRWAAYCAYRKVGDLKTALALWLDLYNSTNNPEEKKIAEVYIKEIKMKLDIQFLNKKVKKFTEKFKHPPYGLRELVLNAIIDSIPTEPHGGKYYLSKGRVKSSWELRLKRRFR</sequence>
<gene>
    <name evidence="2" type="ORF">BXT86_01820</name>
</gene>
<keyword evidence="1" id="KW-1133">Transmembrane helix</keyword>
<accession>A0A1V4QHG8</accession>
<evidence type="ECO:0000256" key="1">
    <source>
        <dbReference type="SAM" id="Phobius"/>
    </source>
</evidence>
<organism evidence="2 3">
    <name type="scientific">candidate division WOR-3 bacterium 4484_100</name>
    <dbReference type="NCBI Taxonomy" id="1936077"/>
    <lineage>
        <taxon>Bacteria</taxon>
        <taxon>Bacteria division WOR-3</taxon>
    </lineage>
</organism>
<feature type="transmembrane region" description="Helical" evidence="1">
    <location>
        <begin position="36"/>
        <end position="60"/>
    </location>
</feature>